<dbReference type="RefSeq" id="WP_009140159.1">
    <property type="nucleotide sequence ID" value="NZ_JH126467.1"/>
</dbReference>
<sequence length="277" mass="29154">MFKMKKLGAVAASLAFAGALALTGCGNSGAPADSAGSADASGSDTMQLVTDGTLTIGTSAEYEPFEYMEDGEYKGFDLELAQAIADDLGLELKIENVDFDTIVPGVASGTKYDMGIAAITATPEREKEVGFTDSYYMDDQAIVTMADNTEITGDNYADALNVEGVKIAVQSGSTAEAFAKENFPNAELVPFKNATDCFAAVQSSQANALVTNRSVAAQLVATSFSNEQVIKQISTGEEYAIAVNKDNTALLDALNDSIDKLTEDGTVDELMTKYNIK</sequence>
<dbReference type="InterPro" id="IPR001320">
    <property type="entry name" value="Iontro_rcpt_C"/>
</dbReference>
<organism evidence="8 9">
    <name type="scientific">Collinsella tanakaei YIT 12063</name>
    <dbReference type="NCBI Taxonomy" id="742742"/>
    <lineage>
        <taxon>Bacteria</taxon>
        <taxon>Bacillati</taxon>
        <taxon>Actinomycetota</taxon>
        <taxon>Coriobacteriia</taxon>
        <taxon>Coriobacteriales</taxon>
        <taxon>Coriobacteriaceae</taxon>
        <taxon>Collinsella</taxon>
    </lineage>
</organism>
<dbReference type="PROSITE" id="PS51257">
    <property type="entry name" value="PROKAR_LIPOPROTEIN"/>
    <property type="match status" value="1"/>
</dbReference>
<dbReference type="PANTHER" id="PTHR35936:SF17">
    <property type="entry name" value="ARGININE-BINDING EXTRACELLULAR PROTEIN ARTP"/>
    <property type="match status" value="1"/>
</dbReference>
<dbReference type="OrthoDB" id="8454826at2"/>
<dbReference type="Proteomes" id="UP000004830">
    <property type="component" value="Unassembled WGS sequence"/>
</dbReference>
<evidence type="ECO:0000259" key="6">
    <source>
        <dbReference type="SMART" id="SM00062"/>
    </source>
</evidence>
<dbReference type="eggNOG" id="COG0834">
    <property type="taxonomic scope" value="Bacteria"/>
</dbReference>
<gene>
    <name evidence="8" type="ORF">HMPREF9452_00122</name>
</gene>
<comment type="similarity">
    <text evidence="2 4">Belongs to the bacterial solute-binding protein 3 family.</text>
</comment>
<dbReference type="STRING" id="742742.HMPREF9452_00122"/>
<accession>G1WFK9</accession>
<dbReference type="GO" id="GO:0015276">
    <property type="term" value="F:ligand-gated monoatomic ion channel activity"/>
    <property type="evidence" value="ECO:0007669"/>
    <property type="project" value="InterPro"/>
</dbReference>
<evidence type="ECO:0000259" key="7">
    <source>
        <dbReference type="SMART" id="SM00079"/>
    </source>
</evidence>
<evidence type="ECO:0000313" key="8">
    <source>
        <dbReference type="EMBL" id="EGX70039.1"/>
    </source>
</evidence>
<reference evidence="8 9" key="1">
    <citation type="submission" date="2011-06" db="EMBL/GenBank/DDBJ databases">
        <title>The Genome Sequence of Collinsella tanakaei YIT 12063.</title>
        <authorList>
            <consortium name="The Broad Institute Genome Sequencing Platform"/>
            <person name="Earl A."/>
            <person name="Ward D."/>
            <person name="Feldgarden M."/>
            <person name="Gevers D."/>
            <person name="Morotomi M."/>
            <person name="Young S.K."/>
            <person name="Zeng Q."/>
            <person name="Gargeya S."/>
            <person name="Fitzgerald M."/>
            <person name="Haas B."/>
            <person name="Abouelleil A."/>
            <person name="Alvarado L."/>
            <person name="Arachchi H.M."/>
            <person name="Berlin A."/>
            <person name="Brown A."/>
            <person name="Chapman S.B."/>
            <person name="Chen Z."/>
            <person name="Dunbar C."/>
            <person name="Freedman E."/>
            <person name="Gearin G."/>
            <person name="Gellesch M."/>
            <person name="Goldberg J."/>
            <person name="Griggs A."/>
            <person name="Gujja S."/>
            <person name="Heiman D."/>
            <person name="Howarth C."/>
            <person name="Larson L."/>
            <person name="Lui A."/>
            <person name="MacDonald P.J.P."/>
            <person name="Mehta T."/>
            <person name="Montmayeur A."/>
            <person name="Murphy C."/>
            <person name="Neiman D."/>
            <person name="Pearson M."/>
            <person name="Priest M."/>
            <person name="Roberts A."/>
            <person name="Saif S."/>
            <person name="Shea T."/>
            <person name="Shenoy N."/>
            <person name="Sisk P."/>
            <person name="Stolte C."/>
            <person name="Sykes S."/>
            <person name="Wortman J."/>
            <person name="Nusbaum C."/>
            <person name="Birren B."/>
        </authorList>
    </citation>
    <scope>NUCLEOTIDE SEQUENCE [LARGE SCALE GENOMIC DNA]</scope>
    <source>
        <strain evidence="8 9">YIT 12063</strain>
    </source>
</reference>
<evidence type="ECO:0008006" key="10">
    <source>
        <dbReference type="Google" id="ProtNLM"/>
    </source>
</evidence>
<dbReference type="Gene3D" id="3.40.190.10">
    <property type="entry name" value="Periplasmic binding protein-like II"/>
    <property type="match status" value="2"/>
</dbReference>
<dbReference type="GeneID" id="62757915"/>
<feature type="signal peptide" evidence="5">
    <location>
        <begin position="1"/>
        <end position="21"/>
    </location>
</feature>
<dbReference type="EMBL" id="ADLS01000002">
    <property type="protein sequence ID" value="EGX70039.1"/>
    <property type="molecule type" value="Genomic_DNA"/>
</dbReference>
<feature type="chain" id="PRO_5039200984" description="Solute-binding protein family 3/N-terminal domain-containing protein" evidence="5">
    <location>
        <begin position="22"/>
        <end position="277"/>
    </location>
</feature>
<proteinExistence type="inferred from homology"/>
<evidence type="ECO:0000256" key="4">
    <source>
        <dbReference type="RuleBase" id="RU003744"/>
    </source>
</evidence>
<dbReference type="SMART" id="SM00062">
    <property type="entry name" value="PBPb"/>
    <property type="match status" value="1"/>
</dbReference>
<evidence type="ECO:0000256" key="3">
    <source>
        <dbReference type="ARBA" id="ARBA00022729"/>
    </source>
</evidence>
<dbReference type="PANTHER" id="PTHR35936">
    <property type="entry name" value="MEMBRANE-BOUND LYTIC MUREIN TRANSGLYCOSYLASE F"/>
    <property type="match status" value="1"/>
</dbReference>
<dbReference type="AlphaFoldDB" id="G1WFK9"/>
<evidence type="ECO:0000256" key="2">
    <source>
        <dbReference type="ARBA" id="ARBA00010333"/>
    </source>
</evidence>
<evidence type="ECO:0000256" key="1">
    <source>
        <dbReference type="ARBA" id="ARBA00004196"/>
    </source>
</evidence>
<protein>
    <recommendedName>
        <fullName evidence="10">Solute-binding protein family 3/N-terminal domain-containing protein</fullName>
    </recommendedName>
</protein>
<dbReference type="InterPro" id="IPR018313">
    <property type="entry name" value="SBP_3_CS"/>
</dbReference>
<keyword evidence="9" id="KW-1185">Reference proteome</keyword>
<feature type="domain" description="Ionotropic glutamate receptor C-terminal" evidence="7">
    <location>
        <begin position="53"/>
        <end position="275"/>
    </location>
</feature>
<dbReference type="PROSITE" id="PS01039">
    <property type="entry name" value="SBP_BACTERIAL_3"/>
    <property type="match status" value="1"/>
</dbReference>
<feature type="domain" description="Solute-binding protein family 3/N-terminal" evidence="6">
    <location>
        <begin position="53"/>
        <end position="277"/>
    </location>
</feature>
<dbReference type="HOGENOM" id="CLU_019602_18_2_11"/>
<dbReference type="GO" id="GO:0016020">
    <property type="term" value="C:membrane"/>
    <property type="evidence" value="ECO:0007669"/>
    <property type="project" value="InterPro"/>
</dbReference>
<comment type="subcellular location">
    <subcellularLocation>
        <location evidence="1">Cell envelope</location>
    </subcellularLocation>
</comment>
<name>G1WFK9_9ACTN</name>
<comment type="caution">
    <text evidence="8">The sequence shown here is derived from an EMBL/GenBank/DDBJ whole genome shotgun (WGS) entry which is preliminary data.</text>
</comment>
<dbReference type="InterPro" id="IPR001638">
    <property type="entry name" value="Solute-binding_3/MltF_N"/>
</dbReference>
<dbReference type="CDD" id="cd13530">
    <property type="entry name" value="PBP2_peptides_like"/>
    <property type="match status" value="1"/>
</dbReference>
<keyword evidence="3 5" id="KW-0732">Signal</keyword>
<dbReference type="GO" id="GO:0030313">
    <property type="term" value="C:cell envelope"/>
    <property type="evidence" value="ECO:0007669"/>
    <property type="project" value="UniProtKB-SubCell"/>
</dbReference>
<evidence type="ECO:0000313" key="9">
    <source>
        <dbReference type="Proteomes" id="UP000004830"/>
    </source>
</evidence>
<dbReference type="SMART" id="SM00079">
    <property type="entry name" value="PBPe"/>
    <property type="match status" value="1"/>
</dbReference>
<dbReference type="PATRIC" id="fig|742742.3.peg.121"/>
<evidence type="ECO:0000256" key="5">
    <source>
        <dbReference type="SAM" id="SignalP"/>
    </source>
</evidence>
<dbReference type="SUPFAM" id="SSF53850">
    <property type="entry name" value="Periplasmic binding protein-like II"/>
    <property type="match status" value="1"/>
</dbReference>
<dbReference type="Pfam" id="PF00497">
    <property type="entry name" value="SBP_bac_3"/>
    <property type="match status" value="1"/>
</dbReference>